<dbReference type="PIRSF" id="PIRSF037112">
    <property type="entry name" value="Antirestriction_ArdC"/>
    <property type="match status" value="1"/>
</dbReference>
<proteinExistence type="predicted"/>
<accession>A0A6J5N4M8</accession>
<evidence type="ECO:0000259" key="2">
    <source>
        <dbReference type="Pfam" id="PF18818"/>
    </source>
</evidence>
<dbReference type="InterPro" id="IPR017113">
    <property type="entry name" value="Antirestriction_ArdC"/>
</dbReference>
<reference evidence="3" key="1">
    <citation type="submission" date="2020-04" db="EMBL/GenBank/DDBJ databases">
        <authorList>
            <person name="Chiriac C."/>
            <person name="Salcher M."/>
            <person name="Ghai R."/>
            <person name="Kavagutti S V."/>
        </authorList>
    </citation>
    <scope>NUCLEOTIDE SEQUENCE</scope>
</reference>
<evidence type="ECO:0000259" key="1">
    <source>
        <dbReference type="Pfam" id="PF08401"/>
    </source>
</evidence>
<dbReference type="Pfam" id="PF08401">
    <property type="entry name" value="ArdcN"/>
    <property type="match status" value="1"/>
</dbReference>
<gene>
    <name evidence="3" type="ORF">UFOVP616_4</name>
</gene>
<dbReference type="Pfam" id="PF18818">
    <property type="entry name" value="MPTase-PolyVal"/>
    <property type="match status" value="1"/>
</dbReference>
<dbReference type="InterPro" id="IPR013610">
    <property type="entry name" value="ArdC_N"/>
</dbReference>
<evidence type="ECO:0000313" key="3">
    <source>
        <dbReference type="EMBL" id="CAB4152253.1"/>
    </source>
</evidence>
<sequence>MKDIYETLTDSILASLDDAGNWKPNWRSANNGRPINHVSKQPYNGVNILSCWVSQMVNGYTTQRWATYRQWAQLGGQVKKGAKGTPIIFYKQIDKKNEDGTYLMGRASHVFNLDQVDGITIAAEDPKLELTHDQRIAHIEEWMTAVQISAVVTHSDEGRAYYRPSTDEITMPKFESFIKPEHYYSTLAHELVHWTGSKHRLERATAAKGVDTATYAKEELVAELGAAFLCADFGIDVATRDDHVNYLASWLKALKNDKRMIVAAASQASKAADMLNGIAQERSFQMKEAA</sequence>
<dbReference type="GO" id="GO:0003697">
    <property type="term" value="F:single-stranded DNA binding"/>
    <property type="evidence" value="ECO:0007669"/>
    <property type="project" value="InterPro"/>
</dbReference>
<dbReference type="InterPro" id="IPR041459">
    <property type="entry name" value="MPTase-PolyVal"/>
</dbReference>
<dbReference type="EMBL" id="LR796590">
    <property type="protein sequence ID" value="CAB4152253.1"/>
    <property type="molecule type" value="Genomic_DNA"/>
</dbReference>
<organism evidence="3">
    <name type="scientific">uncultured Caudovirales phage</name>
    <dbReference type="NCBI Taxonomy" id="2100421"/>
    <lineage>
        <taxon>Viruses</taxon>
        <taxon>Duplodnaviria</taxon>
        <taxon>Heunggongvirae</taxon>
        <taxon>Uroviricota</taxon>
        <taxon>Caudoviricetes</taxon>
        <taxon>Peduoviridae</taxon>
        <taxon>Maltschvirus</taxon>
        <taxon>Maltschvirus maltsch</taxon>
    </lineage>
</organism>
<feature type="domain" description="Polyvalent protein metallopeptidase" evidence="2">
    <location>
        <begin position="140"/>
        <end position="267"/>
    </location>
</feature>
<name>A0A6J5N4M8_9CAUD</name>
<protein>
    <submittedName>
        <fullName evidence="3">COG4227 Antirestriction protein</fullName>
    </submittedName>
</protein>
<feature type="domain" description="N-terminal" evidence="1">
    <location>
        <begin position="2"/>
        <end position="100"/>
    </location>
</feature>